<name>A0A494TMK9_SPHPE</name>
<dbReference type="RefSeq" id="WP_121152950.1">
    <property type="nucleotide sequence ID" value="NZ_CP032829.1"/>
</dbReference>
<dbReference type="EMBL" id="CP032829">
    <property type="protein sequence ID" value="AYJ86325.1"/>
    <property type="molecule type" value="Genomic_DNA"/>
</dbReference>
<dbReference type="AlphaFoldDB" id="A0A494TMK9"/>
<dbReference type="CDD" id="cd14503">
    <property type="entry name" value="PTP-bact"/>
    <property type="match status" value="1"/>
</dbReference>
<gene>
    <name evidence="1" type="ORF">D3Y57_10575</name>
</gene>
<dbReference type="InterPro" id="IPR029021">
    <property type="entry name" value="Prot-tyrosine_phosphatase-like"/>
</dbReference>
<protein>
    <recommendedName>
        <fullName evidence="3">Phosphatase</fullName>
    </recommendedName>
</protein>
<reference evidence="1 2" key="1">
    <citation type="submission" date="2018-09" db="EMBL/GenBank/DDBJ databases">
        <title>Sphingomonas peninsula sp. nov., isolated from fildes peninsula, Antarctic soil.</title>
        <authorList>
            <person name="Yingchao G."/>
        </authorList>
    </citation>
    <scope>NUCLEOTIDE SEQUENCE [LARGE SCALE GENOMIC DNA]</scope>
    <source>
        <strain evidence="1 2">YZ-8</strain>
    </source>
</reference>
<evidence type="ECO:0000313" key="1">
    <source>
        <dbReference type="EMBL" id="AYJ86325.1"/>
    </source>
</evidence>
<proteinExistence type="predicted"/>
<keyword evidence="2" id="KW-1185">Reference proteome</keyword>
<evidence type="ECO:0000313" key="2">
    <source>
        <dbReference type="Proteomes" id="UP000276254"/>
    </source>
</evidence>
<dbReference type="Proteomes" id="UP000276254">
    <property type="component" value="Chromosome"/>
</dbReference>
<evidence type="ECO:0008006" key="3">
    <source>
        <dbReference type="Google" id="ProtNLM"/>
    </source>
</evidence>
<sequence length="161" mass="17932">MRVNDSIEILNWSRLSDAITTSGQPTEAQLAAIHDLGVVEVVNLGLHTHEKALADEAATVVGLGMTYTHIPVDFSNPVEADYQRFCDVMAAVGERTVHVHCIVNARVTAFFYRYQTEVLGIGEAKARAMMEKVWRPGRVWAAFIGDDGAANREHQYARRDY</sequence>
<accession>A0A494TMK9</accession>
<organism evidence="1 2">
    <name type="scientific">Sphingomonas paeninsulae</name>
    <dbReference type="NCBI Taxonomy" id="2319844"/>
    <lineage>
        <taxon>Bacteria</taxon>
        <taxon>Pseudomonadati</taxon>
        <taxon>Pseudomonadota</taxon>
        <taxon>Alphaproteobacteria</taxon>
        <taxon>Sphingomonadales</taxon>
        <taxon>Sphingomonadaceae</taxon>
        <taxon>Sphingomonas</taxon>
    </lineage>
</organism>
<dbReference type="Gene3D" id="3.90.190.10">
    <property type="entry name" value="Protein tyrosine phosphatase superfamily"/>
    <property type="match status" value="1"/>
</dbReference>
<dbReference type="SUPFAM" id="SSF52799">
    <property type="entry name" value="(Phosphotyrosine protein) phosphatases II"/>
    <property type="match status" value="1"/>
</dbReference>
<dbReference type="KEGG" id="spha:D3Y57_10575"/>
<dbReference type="OrthoDB" id="7391097at2"/>